<organism evidence="1">
    <name type="scientific">Arundo donax</name>
    <name type="common">Giant reed</name>
    <name type="synonym">Donax arundinaceus</name>
    <dbReference type="NCBI Taxonomy" id="35708"/>
    <lineage>
        <taxon>Eukaryota</taxon>
        <taxon>Viridiplantae</taxon>
        <taxon>Streptophyta</taxon>
        <taxon>Embryophyta</taxon>
        <taxon>Tracheophyta</taxon>
        <taxon>Spermatophyta</taxon>
        <taxon>Magnoliopsida</taxon>
        <taxon>Liliopsida</taxon>
        <taxon>Poales</taxon>
        <taxon>Poaceae</taxon>
        <taxon>PACMAD clade</taxon>
        <taxon>Arundinoideae</taxon>
        <taxon>Arundineae</taxon>
        <taxon>Arundo</taxon>
    </lineage>
</organism>
<reference evidence="1" key="2">
    <citation type="journal article" date="2015" name="Data Brief">
        <title>Shoot transcriptome of the giant reed, Arundo donax.</title>
        <authorList>
            <person name="Barrero R.A."/>
            <person name="Guerrero F.D."/>
            <person name="Moolhuijzen P."/>
            <person name="Goolsby J.A."/>
            <person name="Tidwell J."/>
            <person name="Bellgard S.E."/>
            <person name="Bellgard M.I."/>
        </authorList>
    </citation>
    <scope>NUCLEOTIDE SEQUENCE</scope>
    <source>
        <tissue evidence="1">Shoot tissue taken approximately 20 cm above the soil surface</tissue>
    </source>
</reference>
<evidence type="ECO:0000313" key="1">
    <source>
        <dbReference type="EMBL" id="JAD43065.1"/>
    </source>
</evidence>
<accession>A0A0A9A225</accession>
<name>A0A0A9A225_ARUDO</name>
<proteinExistence type="predicted"/>
<dbReference type="EMBL" id="GBRH01254830">
    <property type="protein sequence ID" value="JAD43065.1"/>
    <property type="molecule type" value="Transcribed_RNA"/>
</dbReference>
<reference evidence="1" key="1">
    <citation type="submission" date="2014-09" db="EMBL/GenBank/DDBJ databases">
        <authorList>
            <person name="Magalhaes I.L.F."/>
            <person name="Oliveira U."/>
            <person name="Santos F.R."/>
            <person name="Vidigal T.H.D.A."/>
            <person name="Brescovit A.D."/>
            <person name="Santos A.J."/>
        </authorList>
    </citation>
    <scope>NUCLEOTIDE SEQUENCE</scope>
    <source>
        <tissue evidence="1">Shoot tissue taken approximately 20 cm above the soil surface</tissue>
    </source>
</reference>
<sequence>MIEIAKSLKLNKMYMKITATK</sequence>
<protein>
    <submittedName>
        <fullName evidence="1">Uncharacterized protein</fullName>
    </submittedName>
</protein>
<dbReference type="AlphaFoldDB" id="A0A0A9A225"/>